<evidence type="ECO:0000256" key="1">
    <source>
        <dbReference type="ARBA" id="ARBA00005641"/>
    </source>
</evidence>
<keyword evidence="2 4" id="KW-0378">Hydrolase</keyword>
<comment type="similarity">
    <text evidence="1 4">Belongs to the glycosyl hydrolase 5 (cellulase A) family.</text>
</comment>
<reference evidence="7" key="1">
    <citation type="submission" date="2021-02" db="EMBL/GenBank/DDBJ databases">
        <authorList>
            <person name="Nowell W R."/>
        </authorList>
    </citation>
    <scope>NUCLEOTIDE SEQUENCE</scope>
    <source>
        <strain evidence="7">Ploen Becks lab</strain>
    </source>
</reference>
<dbReference type="InterPro" id="IPR001547">
    <property type="entry name" value="Glyco_hydro_5"/>
</dbReference>
<dbReference type="PANTHER" id="PTHR34142:SF1">
    <property type="entry name" value="GLYCOSIDE HYDROLASE FAMILY 5 DOMAIN-CONTAINING PROTEIN"/>
    <property type="match status" value="1"/>
</dbReference>
<dbReference type="Pfam" id="PF00150">
    <property type="entry name" value="Cellulase"/>
    <property type="match status" value="1"/>
</dbReference>
<accession>A0A814BQU1</accession>
<sequence length="333" mass="37991">MKFLNLSILICIFIQYCNCADTFQARNGRLYDANGAEFLMRGVNSAHAWWDNYGRNYALDSIPFIANTGSNTVRIAWMHQLNNIDQSHLEKVIQSVIANKMIAVVELHDATCKQDPNELIKSANWFAQNIWLFNKYKKYVIINIANEWSPTSFEIWRDTYKQAISIIRNTGTNIALMIDASDCGQNPDGIIKYGQELVQSDPQKNLIFSVHMYGMWISYYNIGAKLWDIQQKGLTVIVGEFALKLDCKSPATTVDAWEIMRQCRWKNIGYLGWSWHGNGKSSGCYTESDLNMVPGNAESASTWKQNNYTPWGQALVYYTNFGIKDTSVKASVF</sequence>
<proteinExistence type="inferred from homology"/>
<evidence type="ECO:0000313" key="7">
    <source>
        <dbReference type="EMBL" id="CAF0931548.1"/>
    </source>
</evidence>
<dbReference type="InterPro" id="IPR017853">
    <property type="entry name" value="GH"/>
</dbReference>
<feature type="domain" description="Glycoside hydrolase family 5" evidence="6">
    <location>
        <begin position="32"/>
        <end position="278"/>
    </location>
</feature>
<dbReference type="Gene3D" id="3.20.20.80">
    <property type="entry name" value="Glycosidases"/>
    <property type="match status" value="1"/>
</dbReference>
<evidence type="ECO:0000313" key="8">
    <source>
        <dbReference type="Proteomes" id="UP000663879"/>
    </source>
</evidence>
<evidence type="ECO:0000259" key="6">
    <source>
        <dbReference type="Pfam" id="PF00150"/>
    </source>
</evidence>
<dbReference type="OrthoDB" id="8185432at2759"/>
<evidence type="ECO:0000256" key="5">
    <source>
        <dbReference type="SAM" id="SignalP"/>
    </source>
</evidence>
<keyword evidence="5" id="KW-0732">Signal</keyword>
<comment type="caution">
    <text evidence="7">The sequence shown here is derived from an EMBL/GenBank/DDBJ whole genome shotgun (WGS) entry which is preliminary data.</text>
</comment>
<dbReference type="AlphaFoldDB" id="A0A814BQU1"/>
<feature type="chain" id="PRO_5032671241" description="Glycoside hydrolase family 5 domain-containing protein" evidence="5">
    <location>
        <begin position="20"/>
        <end position="333"/>
    </location>
</feature>
<evidence type="ECO:0000256" key="4">
    <source>
        <dbReference type="RuleBase" id="RU361153"/>
    </source>
</evidence>
<feature type="signal peptide" evidence="5">
    <location>
        <begin position="1"/>
        <end position="19"/>
    </location>
</feature>
<evidence type="ECO:0000256" key="2">
    <source>
        <dbReference type="ARBA" id="ARBA00022801"/>
    </source>
</evidence>
<dbReference type="PANTHER" id="PTHR34142">
    <property type="entry name" value="ENDO-BETA-1,4-GLUCANASE A"/>
    <property type="match status" value="1"/>
</dbReference>
<dbReference type="EMBL" id="CAJNOC010002415">
    <property type="protein sequence ID" value="CAF0931548.1"/>
    <property type="molecule type" value="Genomic_DNA"/>
</dbReference>
<name>A0A814BQU1_9BILA</name>
<keyword evidence="8" id="KW-1185">Reference proteome</keyword>
<dbReference type="Proteomes" id="UP000663879">
    <property type="component" value="Unassembled WGS sequence"/>
</dbReference>
<protein>
    <recommendedName>
        <fullName evidence="6">Glycoside hydrolase family 5 domain-containing protein</fullName>
    </recommendedName>
</protein>
<keyword evidence="3 4" id="KW-0326">Glycosidase</keyword>
<evidence type="ECO:0000256" key="3">
    <source>
        <dbReference type="ARBA" id="ARBA00023295"/>
    </source>
</evidence>
<gene>
    <name evidence="7" type="ORF">OXX778_LOCUS12934</name>
</gene>
<organism evidence="7 8">
    <name type="scientific">Brachionus calyciflorus</name>
    <dbReference type="NCBI Taxonomy" id="104777"/>
    <lineage>
        <taxon>Eukaryota</taxon>
        <taxon>Metazoa</taxon>
        <taxon>Spiralia</taxon>
        <taxon>Gnathifera</taxon>
        <taxon>Rotifera</taxon>
        <taxon>Eurotatoria</taxon>
        <taxon>Monogononta</taxon>
        <taxon>Pseudotrocha</taxon>
        <taxon>Ploima</taxon>
        <taxon>Brachionidae</taxon>
        <taxon>Brachionus</taxon>
    </lineage>
</organism>
<dbReference type="GO" id="GO:0009251">
    <property type="term" value="P:glucan catabolic process"/>
    <property type="evidence" value="ECO:0007669"/>
    <property type="project" value="TreeGrafter"/>
</dbReference>
<dbReference type="SUPFAM" id="SSF51445">
    <property type="entry name" value="(Trans)glycosidases"/>
    <property type="match status" value="1"/>
</dbReference>
<dbReference type="GO" id="GO:0004553">
    <property type="term" value="F:hydrolase activity, hydrolyzing O-glycosyl compounds"/>
    <property type="evidence" value="ECO:0007669"/>
    <property type="project" value="InterPro"/>
</dbReference>